<accession>A0A0F3PX70</accession>
<proteinExistence type="predicted"/>
<dbReference type="EMBL" id="LAOF01000001">
    <property type="protein sequence ID" value="KJV84496.1"/>
    <property type="molecule type" value="Genomic_DNA"/>
</dbReference>
<protein>
    <submittedName>
        <fullName evidence="1">Uncharacterized protein</fullName>
    </submittedName>
</protein>
<comment type="caution">
    <text evidence="1">The sequence shown here is derived from an EMBL/GenBank/DDBJ whole genome shotgun (WGS) entry which is preliminary data.</text>
</comment>
<organism evidence="1 2">
    <name type="scientific">Anaplasma phagocytophilum str. ApWI1</name>
    <dbReference type="NCBI Taxonomy" id="1359155"/>
    <lineage>
        <taxon>Bacteria</taxon>
        <taxon>Pseudomonadati</taxon>
        <taxon>Pseudomonadota</taxon>
        <taxon>Alphaproteobacteria</taxon>
        <taxon>Rickettsiales</taxon>
        <taxon>Anaplasmataceae</taxon>
        <taxon>Anaplasma</taxon>
        <taxon>phagocytophilum group</taxon>
    </lineage>
</organism>
<dbReference type="PATRIC" id="fig|1359155.3.peg.1255"/>
<gene>
    <name evidence="1" type="ORF">APHWI1_1237</name>
</gene>
<dbReference type="Proteomes" id="UP000033622">
    <property type="component" value="Unassembled WGS sequence"/>
</dbReference>
<dbReference type="AlphaFoldDB" id="A0A0F3PX70"/>
<sequence>MTDVDDVEGITSFKLSFSFGDSIKDAPIKLWNISLQYDPDSKTLVSMPITYESLCRCNKSIHSNSYY</sequence>
<evidence type="ECO:0000313" key="1">
    <source>
        <dbReference type="EMBL" id="KJV84496.1"/>
    </source>
</evidence>
<reference evidence="1 2" key="1">
    <citation type="submission" date="2015-01" db="EMBL/GenBank/DDBJ databases">
        <title>Genome Sequencing of Rickettsiales.</title>
        <authorList>
            <person name="Daugherty S.C."/>
            <person name="Su Q."/>
            <person name="Abolude K."/>
            <person name="Beier-Sexton M."/>
            <person name="Carlyon J.A."/>
            <person name="Carter R."/>
            <person name="Day N.P."/>
            <person name="Dumler S.J."/>
            <person name="Dyachenko V."/>
            <person name="Godinez A."/>
            <person name="Kurtti T.J."/>
            <person name="Lichay M."/>
            <person name="Mullins K.E."/>
            <person name="Ott S."/>
            <person name="Pappas-Brown V."/>
            <person name="Paris D.H."/>
            <person name="Patel P."/>
            <person name="Richards A.L."/>
            <person name="Sadzewicz L."/>
            <person name="Sears K."/>
            <person name="Seidman D."/>
            <person name="Sengamalay N."/>
            <person name="Stenos J."/>
            <person name="Tallon L.J."/>
            <person name="Vincent G."/>
            <person name="Fraser C.M."/>
            <person name="Munderloh U."/>
            <person name="Dunning-Hotopp J.C."/>
        </authorList>
    </citation>
    <scope>NUCLEOTIDE SEQUENCE [LARGE SCALE GENOMIC DNA]</scope>
    <source>
        <strain evidence="1 2">ApWI1</strain>
    </source>
</reference>
<dbReference type="RefSeq" id="WP_020848802.1">
    <property type="nucleotide sequence ID" value="NZ_LAOF01000001.1"/>
</dbReference>
<evidence type="ECO:0000313" key="2">
    <source>
        <dbReference type="Proteomes" id="UP000033622"/>
    </source>
</evidence>
<dbReference type="GeneID" id="92747562"/>
<name>A0A0F3PX70_ANAPH</name>